<name>A0A0D3JYB0_EMIH1</name>
<dbReference type="PRINTS" id="PR01415">
    <property type="entry name" value="ANKYRIN"/>
</dbReference>
<dbReference type="SUPFAM" id="SSF48403">
    <property type="entry name" value="Ankyrin repeat"/>
    <property type="match status" value="1"/>
</dbReference>
<dbReference type="InterPro" id="IPR050776">
    <property type="entry name" value="Ank_Repeat/CDKN_Inhibitor"/>
</dbReference>
<dbReference type="SMART" id="SM00248">
    <property type="entry name" value="ANK"/>
    <property type="match status" value="7"/>
</dbReference>
<organism evidence="5 6">
    <name type="scientific">Emiliania huxleyi (strain CCMP1516)</name>
    <dbReference type="NCBI Taxonomy" id="280463"/>
    <lineage>
        <taxon>Eukaryota</taxon>
        <taxon>Haptista</taxon>
        <taxon>Haptophyta</taxon>
        <taxon>Prymnesiophyceae</taxon>
        <taxon>Isochrysidales</taxon>
        <taxon>Noelaerhabdaceae</taxon>
        <taxon>Emiliania</taxon>
    </lineage>
</organism>
<reference evidence="6" key="1">
    <citation type="journal article" date="2013" name="Nature">
        <title>Pan genome of the phytoplankton Emiliania underpins its global distribution.</title>
        <authorList>
            <person name="Read B.A."/>
            <person name="Kegel J."/>
            <person name="Klute M.J."/>
            <person name="Kuo A."/>
            <person name="Lefebvre S.C."/>
            <person name="Maumus F."/>
            <person name="Mayer C."/>
            <person name="Miller J."/>
            <person name="Monier A."/>
            <person name="Salamov A."/>
            <person name="Young J."/>
            <person name="Aguilar M."/>
            <person name="Claverie J.M."/>
            <person name="Frickenhaus S."/>
            <person name="Gonzalez K."/>
            <person name="Herman E.K."/>
            <person name="Lin Y.C."/>
            <person name="Napier J."/>
            <person name="Ogata H."/>
            <person name="Sarno A.F."/>
            <person name="Shmutz J."/>
            <person name="Schroeder D."/>
            <person name="de Vargas C."/>
            <person name="Verret F."/>
            <person name="von Dassow P."/>
            <person name="Valentin K."/>
            <person name="Van de Peer Y."/>
            <person name="Wheeler G."/>
            <person name="Dacks J.B."/>
            <person name="Delwiche C.F."/>
            <person name="Dyhrman S.T."/>
            <person name="Glockner G."/>
            <person name="John U."/>
            <person name="Richards T."/>
            <person name="Worden A.Z."/>
            <person name="Zhang X."/>
            <person name="Grigoriev I.V."/>
            <person name="Allen A.E."/>
            <person name="Bidle K."/>
            <person name="Borodovsky M."/>
            <person name="Bowler C."/>
            <person name="Brownlee C."/>
            <person name="Cock J.M."/>
            <person name="Elias M."/>
            <person name="Gladyshev V.N."/>
            <person name="Groth M."/>
            <person name="Guda C."/>
            <person name="Hadaegh A."/>
            <person name="Iglesias-Rodriguez M.D."/>
            <person name="Jenkins J."/>
            <person name="Jones B.M."/>
            <person name="Lawson T."/>
            <person name="Leese F."/>
            <person name="Lindquist E."/>
            <person name="Lobanov A."/>
            <person name="Lomsadze A."/>
            <person name="Malik S.B."/>
            <person name="Marsh M.E."/>
            <person name="Mackinder L."/>
            <person name="Mock T."/>
            <person name="Mueller-Roeber B."/>
            <person name="Pagarete A."/>
            <person name="Parker M."/>
            <person name="Probert I."/>
            <person name="Quesneville H."/>
            <person name="Raines C."/>
            <person name="Rensing S.A."/>
            <person name="Riano-Pachon D.M."/>
            <person name="Richier S."/>
            <person name="Rokitta S."/>
            <person name="Shiraiwa Y."/>
            <person name="Soanes D.M."/>
            <person name="van der Giezen M."/>
            <person name="Wahlund T.M."/>
            <person name="Williams B."/>
            <person name="Wilson W."/>
            <person name="Wolfe G."/>
            <person name="Wurch L.L."/>
        </authorList>
    </citation>
    <scope>NUCLEOTIDE SEQUENCE</scope>
</reference>
<dbReference type="Gene3D" id="1.25.40.20">
    <property type="entry name" value="Ankyrin repeat-containing domain"/>
    <property type="match status" value="2"/>
</dbReference>
<keyword evidence="2 3" id="KW-0040">ANK repeat</keyword>
<proteinExistence type="predicted"/>
<feature type="repeat" description="ANK" evidence="3">
    <location>
        <begin position="109"/>
        <end position="130"/>
    </location>
</feature>
<dbReference type="GeneID" id="17274041"/>
<dbReference type="PANTHER" id="PTHR24201">
    <property type="entry name" value="ANK_REP_REGION DOMAIN-CONTAINING PROTEIN"/>
    <property type="match status" value="1"/>
</dbReference>
<dbReference type="PROSITE" id="PS50297">
    <property type="entry name" value="ANK_REP_REGION"/>
    <property type="match status" value="3"/>
</dbReference>
<dbReference type="InterPro" id="IPR002110">
    <property type="entry name" value="Ankyrin_rpt"/>
</dbReference>
<protein>
    <recommendedName>
        <fullName evidence="7">Ankyrin repeat domain-containing protein</fullName>
    </recommendedName>
</protein>
<feature type="repeat" description="ANK" evidence="3">
    <location>
        <begin position="76"/>
        <end position="108"/>
    </location>
</feature>
<dbReference type="PaxDb" id="2903-EOD28495"/>
<evidence type="ECO:0000313" key="5">
    <source>
        <dbReference type="EnsemblProtists" id="EOD28495"/>
    </source>
</evidence>
<dbReference type="Pfam" id="PF12796">
    <property type="entry name" value="Ank_2"/>
    <property type="match status" value="2"/>
</dbReference>
<evidence type="ECO:0000256" key="1">
    <source>
        <dbReference type="ARBA" id="ARBA00022737"/>
    </source>
</evidence>
<feature type="repeat" description="ANK" evidence="3">
    <location>
        <begin position="42"/>
        <end position="74"/>
    </location>
</feature>
<dbReference type="OMA" id="NCRDANG"/>
<dbReference type="KEGG" id="ehx:EMIHUDRAFT_204382"/>
<dbReference type="Proteomes" id="UP000013827">
    <property type="component" value="Unassembled WGS sequence"/>
</dbReference>
<dbReference type="RefSeq" id="XP_005780924.1">
    <property type="nucleotide sequence ID" value="XM_005780867.1"/>
</dbReference>
<evidence type="ECO:0000256" key="4">
    <source>
        <dbReference type="SAM" id="MobiDB-lite"/>
    </source>
</evidence>
<accession>A0A0D3JYB0</accession>
<dbReference type="PROSITE" id="PS50088">
    <property type="entry name" value="ANK_REPEAT"/>
    <property type="match status" value="3"/>
</dbReference>
<reference evidence="5" key="2">
    <citation type="submission" date="2024-10" db="UniProtKB">
        <authorList>
            <consortium name="EnsemblProtists"/>
        </authorList>
    </citation>
    <scope>IDENTIFICATION</scope>
</reference>
<dbReference type="AlphaFoldDB" id="A0A0D3JYB0"/>
<dbReference type="EnsemblProtists" id="EOD28495">
    <property type="protein sequence ID" value="EOD28495"/>
    <property type="gene ID" value="EMIHUDRAFT_204382"/>
</dbReference>
<dbReference type="HOGENOM" id="CLU_1120112_0_0_1"/>
<evidence type="ECO:0000313" key="6">
    <source>
        <dbReference type="Proteomes" id="UP000013827"/>
    </source>
</evidence>
<evidence type="ECO:0000256" key="3">
    <source>
        <dbReference type="PROSITE-ProRule" id="PRU00023"/>
    </source>
</evidence>
<feature type="compositionally biased region" description="Basic and acidic residues" evidence="4">
    <location>
        <begin position="166"/>
        <end position="180"/>
    </location>
</feature>
<keyword evidence="1" id="KW-0677">Repeat</keyword>
<dbReference type="InterPro" id="IPR036770">
    <property type="entry name" value="Ankyrin_rpt-contain_sf"/>
</dbReference>
<evidence type="ECO:0008006" key="7">
    <source>
        <dbReference type="Google" id="ProtNLM"/>
    </source>
</evidence>
<keyword evidence="6" id="KW-1185">Reference proteome</keyword>
<dbReference type="STRING" id="2903.R1EPH6"/>
<feature type="region of interest" description="Disordered" evidence="4">
    <location>
        <begin position="166"/>
        <end position="186"/>
    </location>
</feature>
<dbReference type="eggNOG" id="KOG4177">
    <property type="taxonomic scope" value="Eukaryota"/>
</dbReference>
<sequence>MLHWRADHQALGLTAVEEARQGHWYEVARKCREGDPNEVDVRGVSVLHFAAKAGRRQLVDILLGLGATPGAADRVHGRTPLHLAAAAGHMSTMQALLDAGADAAAADAAGATPLHLAAQAGERGAVKLLLGRCDPNVRDLYGVTPLHKAVAFGQATSVAALLDDPRTEVDRPVGEPRAPAEHGALSGGETPLLLAASHTYHFHHTKHTRIASLLLAAGADPNLVVAEAGGQTAAHRAAQAGNAGVVASLLRCGRARWELRDDRGRTPRELAEEHGRTEVTRLLDAAGVTRTGKNNDT</sequence>
<evidence type="ECO:0000256" key="2">
    <source>
        <dbReference type="ARBA" id="ARBA00023043"/>
    </source>
</evidence>